<evidence type="ECO:0000313" key="2">
    <source>
        <dbReference type="Proteomes" id="UP000199159"/>
    </source>
</evidence>
<reference evidence="2" key="1">
    <citation type="submission" date="2016-10" db="EMBL/GenBank/DDBJ databases">
        <authorList>
            <person name="Varghese N."/>
            <person name="Submissions S."/>
        </authorList>
    </citation>
    <scope>NUCLEOTIDE SEQUENCE [LARGE SCALE GENOMIC DNA]</scope>
    <source>
        <strain evidence="2">IBRC-M10078</strain>
    </source>
</reference>
<organism evidence="1 2">
    <name type="scientific">Litchfieldia salsa</name>
    <dbReference type="NCBI Taxonomy" id="930152"/>
    <lineage>
        <taxon>Bacteria</taxon>
        <taxon>Bacillati</taxon>
        <taxon>Bacillota</taxon>
        <taxon>Bacilli</taxon>
        <taxon>Bacillales</taxon>
        <taxon>Bacillaceae</taxon>
        <taxon>Litchfieldia</taxon>
    </lineage>
</organism>
<dbReference type="Proteomes" id="UP000199159">
    <property type="component" value="Unassembled WGS sequence"/>
</dbReference>
<proteinExistence type="predicted"/>
<protein>
    <submittedName>
        <fullName evidence="1">Uncharacterized protein</fullName>
    </submittedName>
</protein>
<dbReference type="AlphaFoldDB" id="A0A1H0TDL9"/>
<gene>
    <name evidence="1" type="ORF">SAMN05216565_103432</name>
</gene>
<dbReference type="OrthoDB" id="2704409at2"/>
<dbReference type="STRING" id="930152.SAMN05216565_103432"/>
<evidence type="ECO:0000313" key="1">
    <source>
        <dbReference type="EMBL" id="SDP51935.1"/>
    </source>
</evidence>
<dbReference type="EMBL" id="FNJU01000003">
    <property type="protein sequence ID" value="SDP51935.1"/>
    <property type="molecule type" value="Genomic_DNA"/>
</dbReference>
<keyword evidence="2" id="KW-1185">Reference proteome</keyword>
<sequence length="136" mass="16116">MVLEKRTFQDTLTISEKMVARYFHLSELEREIEKEMKELKKVFHLYFDETSGTNQKAEFTLGDYKLQRQIRLSENYDDEKTVTRLEERNLKDCIQIQKKPDIQKIEAAITLGLIDSKEVEDCKIKKISKAISVKRI</sequence>
<dbReference type="RefSeq" id="WP_090852430.1">
    <property type="nucleotide sequence ID" value="NZ_FNJU01000003.1"/>
</dbReference>
<accession>A0A1H0TDL9</accession>
<dbReference type="SUPFAM" id="SSF161266">
    <property type="entry name" value="Gam-like"/>
    <property type="match status" value="1"/>
</dbReference>
<name>A0A1H0TDL9_9BACI</name>